<name>A0A2H0XW71_UNCSA</name>
<comment type="caution">
    <text evidence="2">The sequence shown here is derived from an EMBL/GenBank/DDBJ whole genome shotgun (WGS) entry which is preliminary data.</text>
</comment>
<proteinExistence type="predicted"/>
<dbReference type="Proteomes" id="UP000231343">
    <property type="component" value="Unassembled WGS sequence"/>
</dbReference>
<evidence type="ECO:0000313" key="2">
    <source>
        <dbReference type="EMBL" id="PIS29176.1"/>
    </source>
</evidence>
<feature type="region of interest" description="Disordered" evidence="1">
    <location>
        <begin position="353"/>
        <end position="378"/>
    </location>
</feature>
<organism evidence="2 3">
    <name type="scientific">Candidatus Saganbacteria bacterium CG08_land_8_20_14_0_20_45_16</name>
    <dbReference type="NCBI Taxonomy" id="2014293"/>
    <lineage>
        <taxon>Bacteria</taxon>
        <taxon>Bacillati</taxon>
        <taxon>Saganbacteria</taxon>
    </lineage>
</organism>
<accession>A0A2H0XW71</accession>
<dbReference type="AlphaFoldDB" id="A0A2H0XW71"/>
<evidence type="ECO:0000313" key="3">
    <source>
        <dbReference type="Proteomes" id="UP000231343"/>
    </source>
</evidence>
<dbReference type="EMBL" id="PEYM01000098">
    <property type="protein sequence ID" value="PIS29176.1"/>
    <property type="molecule type" value="Genomic_DNA"/>
</dbReference>
<feature type="compositionally biased region" description="Pro residues" evidence="1">
    <location>
        <begin position="366"/>
        <end position="378"/>
    </location>
</feature>
<evidence type="ECO:0000256" key="1">
    <source>
        <dbReference type="SAM" id="MobiDB-lite"/>
    </source>
</evidence>
<dbReference type="PROSITE" id="PS51257">
    <property type="entry name" value="PROKAR_LIPOPROTEIN"/>
    <property type="match status" value="1"/>
</dbReference>
<sequence>MIKQISSYISNWFGWALSTLSCGNVDNSQVPLAQADTNPNLTLDSEDLTAIAAILGHLTDQDVALCNLGQLTNNPLFWPTVARYIVEERYDGRNLAGRTASVVNQATPISIDEQIRASLQRLTPQQRETVISQLTQSLMSSSNSAHQYFTLEGYQALCSYPPNAPINHSTSFSIFALNLPKNNFFTMITSLPPEPQVTPRDADAGPTPDAELTIESAQRFLLGLDLGRRTRLVNPAVICDVSPNTLFQQGATRFFTVSATINNPSIIFDEDQTTRQRTVLPAQNRFSLILVQADSALIIPISRYSPSETTPPTISFEGVLPTPISDFSGAFDLVLMLDYVEIARLDNGFNIRPNTTPHPAAEPERPAPVPPVTPRPEPALPLCTSFAPALQPAIRSQHRCR</sequence>
<gene>
    <name evidence="2" type="ORF">COT42_06030</name>
</gene>
<reference evidence="2 3" key="1">
    <citation type="submission" date="2017-09" db="EMBL/GenBank/DDBJ databases">
        <title>Depth-based differentiation of microbial function through sediment-hosted aquifers and enrichment of novel symbionts in the deep terrestrial subsurface.</title>
        <authorList>
            <person name="Probst A.J."/>
            <person name="Ladd B."/>
            <person name="Jarett J.K."/>
            <person name="Geller-Mcgrath D.E."/>
            <person name="Sieber C.M."/>
            <person name="Emerson J.B."/>
            <person name="Anantharaman K."/>
            <person name="Thomas B.C."/>
            <person name="Malmstrom R."/>
            <person name="Stieglmeier M."/>
            <person name="Klingl A."/>
            <person name="Woyke T."/>
            <person name="Ryan C.M."/>
            <person name="Banfield J.F."/>
        </authorList>
    </citation>
    <scope>NUCLEOTIDE SEQUENCE [LARGE SCALE GENOMIC DNA]</scope>
    <source>
        <strain evidence="2">CG08_land_8_20_14_0_20_45_16</strain>
    </source>
</reference>
<protein>
    <submittedName>
        <fullName evidence="2">Uncharacterized protein</fullName>
    </submittedName>
</protein>